<dbReference type="SUPFAM" id="SSF81383">
    <property type="entry name" value="F-box domain"/>
    <property type="match status" value="1"/>
</dbReference>
<organism evidence="2 3">
    <name type="scientific">Lentinula raphanica</name>
    <dbReference type="NCBI Taxonomy" id="153919"/>
    <lineage>
        <taxon>Eukaryota</taxon>
        <taxon>Fungi</taxon>
        <taxon>Dikarya</taxon>
        <taxon>Basidiomycota</taxon>
        <taxon>Agaricomycotina</taxon>
        <taxon>Agaricomycetes</taxon>
        <taxon>Agaricomycetidae</taxon>
        <taxon>Agaricales</taxon>
        <taxon>Marasmiineae</taxon>
        <taxon>Omphalotaceae</taxon>
        <taxon>Lentinula</taxon>
    </lineage>
</organism>
<gene>
    <name evidence="2" type="ORF">F5878DRAFT_613130</name>
</gene>
<dbReference type="InterPro" id="IPR036047">
    <property type="entry name" value="F-box-like_dom_sf"/>
</dbReference>
<reference evidence="2" key="1">
    <citation type="submission" date="2022-08" db="EMBL/GenBank/DDBJ databases">
        <authorList>
            <consortium name="DOE Joint Genome Institute"/>
            <person name="Min B."/>
            <person name="Riley R."/>
            <person name="Sierra-Patev S."/>
            <person name="Naranjo-Ortiz M."/>
            <person name="Looney B."/>
            <person name="Konkel Z."/>
            <person name="Slot J.C."/>
            <person name="Sakamoto Y."/>
            <person name="Steenwyk J.L."/>
            <person name="Rokas A."/>
            <person name="Carro J."/>
            <person name="Camarero S."/>
            <person name="Ferreira P."/>
            <person name="Molpeceres G."/>
            <person name="Ruiz-Duenas F.J."/>
            <person name="Serrano A."/>
            <person name="Henrissat B."/>
            <person name="Drula E."/>
            <person name="Hughes K.W."/>
            <person name="Mata J.L."/>
            <person name="Ishikawa N.K."/>
            <person name="Vargas-Isla R."/>
            <person name="Ushijima S."/>
            <person name="Smith C.A."/>
            <person name="Ahrendt S."/>
            <person name="Andreopoulos W."/>
            <person name="He G."/>
            <person name="Labutti K."/>
            <person name="Lipzen A."/>
            <person name="Ng V."/>
            <person name="Sandor L."/>
            <person name="Barry K."/>
            <person name="Martinez A.T."/>
            <person name="Xiao Y."/>
            <person name="Gibbons J.G."/>
            <person name="Terashima K."/>
            <person name="Hibbett D.S."/>
            <person name="Grigoriev I.V."/>
        </authorList>
    </citation>
    <scope>NUCLEOTIDE SEQUENCE</scope>
    <source>
        <strain evidence="2">TFB9207</strain>
    </source>
</reference>
<evidence type="ECO:0000313" key="2">
    <source>
        <dbReference type="EMBL" id="KAJ3840467.1"/>
    </source>
</evidence>
<dbReference type="AlphaFoldDB" id="A0AA38UJ92"/>
<dbReference type="Pfam" id="PF12937">
    <property type="entry name" value="F-box-like"/>
    <property type="match status" value="1"/>
</dbReference>
<feature type="domain" description="F-box" evidence="1">
    <location>
        <begin position="5"/>
        <end position="50"/>
    </location>
</feature>
<dbReference type="InterPro" id="IPR001810">
    <property type="entry name" value="F-box_dom"/>
</dbReference>
<dbReference type="Proteomes" id="UP001163846">
    <property type="component" value="Unassembled WGS sequence"/>
</dbReference>
<dbReference type="PROSITE" id="PS50181">
    <property type="entry name" value="FBOX"/>
    <property type="match status" value="1"/>
</dbReference>
<dbReference type="SUPFAM" id="SSF52047">
    <property type="entry name" value="RNI-like"/>
    <property type="match status" value="1"/>
</dbReference>
<comment type="caution">
    <text evidence="2">The sequence shown here is derived from an EMBL/GenBank/DDBJ whole genome shotgun (WGS) entry which is preliminary data.</text>
</comment>
<dbReference type="InterPro" id="IPR032675">
    <property type="entry name" value="LRR_dom_sf"/>
</dbReference>
<protein>
    <recommendedName>
        <fullName evidence="1">F-box domain-containing protein</fullName>
    </recommendedName>
</protein>
<sequence>MSSNNPTIQDSPDELLRAIFATLTPGDLAECALVCKVWSSTARGRLYEHIDVRKAPNIMTHATRSAILCHTLNTNPALRSIVRSLCVISHFPSTILPEARAIFLHYAAIPSITSFTDIIPHLRKIEQVSFHTNVSLPPSDHLHVLQALGSLPLLRHLRYFAAFSGSTRRPSQLLQILNSLPPQRGSRPQLLTLDVRNITELGGFRASLEDLEWAFHPRSPLDFTHLRALTVSTYRAAKYVMREVSGTLESLTFTSASRILGDTESQPPITLPVLQRLSFPSETIDVSLIANIHCPRLECITLIWQTVTDLDPEFMNELESPLFLIDRCITNRSNYPNLKDVIVSSQAGGEQPGISRLNKMLPRCTGRGINFEFAEFQERDIEHELDFP</sequence>
<proteinExistence type="predicted"/>
<name>A0AA38UJ92_9AGAR</name>
<dbReference type="Gene3D" id="3.80.10.10">
    <property type="entry name" value="Ribonuclease Inhibitor"/>
    <property type="match status" value="1"/>
</dbReference>
<evidence type="ECO:0000259" key="1">
    <source>
        <dbReference type="PROSITE" id="PS50181"/>
    </source>
</evidence>
<evidence type="ECO:0000313" key="3">
    <source>
        <dbReference type="Proteomes" id="UP001163846"/>
    </source>
</evidence>
<dbReference type="EMBL" id="MU806078">
    <property type="protein sequence ID" value="KAJ3840467.1"/>
    <property type="molecule type" value="Genomic_DNA"/>
</dbReference>
<accession>A0AA38UJ92</accession>
<keyword evidence="3" id="KW-1185">Reference proteome</keyword>